<dbReference type="WBParaSite" id="ALUE_0001715101-mRNA-1">
    <property type="protein sequence ID" value="ALUE_0001715101-mRNA-1"/>
    <property type="gene ID" value="ALUE_0001715101"/>
</dbReference>
<dbReference type="AlphaFoldDB" id="A0A0M3IFX6"/>
<sequence>MGANLDKNANYESGSVCGLPRRRDQSKVEWELIWTRMPIMRVGQFVDYREEGISPKMRQQIILQRNFQHIGPQMMEDALAVGCALNARNSIQQTFEAGNSFLKMESAIGVPSEIIFSDVSIEISIRMFEPIHQFLLKGSRG</sequence>
<organism evidence="1 2">
    <name type="scientific">Ascaris lumbricoides</name>
    <name type="common">Giant roundworm</name>
    <dbReference type="NCBI Taxonomy" id="6252"/>
    <lineage>
        <taxon>Eukaryota</taxon>
        <taxon>Metazoa</taxon>
        <taxon>Ecdysozoa</taxon>
        <taxon>Nematoda</taxon>
        <taxon>Chromadorea</taxon>
        <taxon>Rhabditida</taxon>
        <taxon>Spirurina</taxon>
        <taxon>Ascaridomorpha</taxon>
        <taxon>Ascaridoidea</taxon>
        <taxon>Ascarididae</taxon>
        <taxon>Ascaris</taxon>
    </lineage>
</organism>
<keyword evidence="1" id="KW-1185">Reference proteome</keyword>
<proteinExistence type="predicted"/>
<reference evidence="2" key="1">
    <citation type="submission" date="2017-02" db="UniProtKB">
        <authorList>
            <consortium name="WormBaseParasite"/>
        </authorList>
    </citation>
    <scope>IDENTIFICATION</scope>
</reference>
<accession>A0A0M3IFX6</accession>
<protein>
    <submittedName>
        <fullName evidence="2">Acyl-CoA_dh_1 domain-containing protein</fullName>
    </submittedName>
</protein>
<dbReference type="Proteomes" id="UP000036681">
    <property type="component" value="Unplaced"/>
</dbReference>
<evidence type="ECO:0000313" key="2">
    <source>
        <dbReference type="WBParaSite" id="ALUE_0001715101-mRNA-1"/>
    </source>
</evidence>
<evidence type="ECO:0000313" key="1">
    <source>
        <dbReference type="Proteomes" id="UP000036681"/>
    </source>
</evidence>
<name>A0A0M3IFX6_ASCLU</name>